<sequence>MDLLICTTCGTQHEATSLTTCRICDDPRQFVPPTGPSFTTLRTLVESKKYRNEVRMDPYNSNMYSIWTEPTFAIGQRAILLRSPKGNVLWDCISYIDQETVSAIKKLGGISAIVISHPHFYSCHLEWAKLFDCPVYLATADQEWRSRRNVAVQQDVVDRLSLCEGEFTAVQVGGHFPGSMVLHWQNKLLTADSIMVVPSGMYDIDRQEGTASFSFMWSYPNMIPLDPESIHGIWKNVESLEFDDCHSAWWGRDVRGNARKKVLKSAQISVKSMGHTSHQILSLK</sequence>
<evidence type="ECO:0000259" key="1">
    <source>
        <dbReference type="SMART" id="SM00849"/>
    </source>
</evidence>
<dbReference type="InterPro" id="IPR036866">
    <property type="entry name" value="RibonucZ/Hydroxyglut_hydro"/>
</dbReference>
<gene>
    <name evidence="2" type="ORF">TRICI_000314</name>
</gene>
<comment type="caution">
    <text evidence="2">The sequence shown here is derived from an EMBL/GenBank/DDBJ whole genome shotgun (WGS) entry which is preliminary data.</text>
</comment>
<dbReference type="OrthoDB" id="17458at2759"/>
<name>A0A642VDQ8_9ASCO</name>
<dbReference type="PANTHER" id="PTHR36839">
    <property type="entry name" value="METALLO-BETA-LACTAMASE FAMILY PROTEIN (AFU_ORTHOLOGUE AFUA_5G12770)"/>
    <property type="match status" value="1"/>
</dbReference>
<keyword evidence="3" id="KW-1185">Reference proteome</keyword>
<dbReference type="AlphaFoldDB" id="A0A642VDQ8"/>
<reference evidence="2" key="1">
    <citation type="journal article" date="2019" name="G3 (Bethesda)">
        <title>Genome Assemblies of Two Rare Opportunistic Yeast Pathogens: Diutina rugosa (syn. Candida rugosa) and Trichomonascus ciferrii (syn. Candida ciferrii).</title>
        <authorList>
            <person name="Mixao V."/>
            <person name="Saus E."/>
            <person name="Hansen A.P."/>
            <person name="Lass-Florl C."/>
            <person name="Gabaldon T."/>
        </authorList>
    </citation>
    <scope>NUCLEOTIDE SEQUENCE</scope>
    <source>
        <strain evidence="2">CBS 4856</strain>
    </source>
</reference>
<dbReference type="VEuPathDB" id="FungiDB:TRICI_000314"/>
<accession>A0A642VDQ8</accession>
<proteinExistence type="predicted"/>
<organism evidence="2 3">
    <name type="scientific">Trichomonascus ciferrii</name>
    <dbReference type="NCBI Taxonomy" id="44093"/>
    <lineage>
        <taxon>Eukaryota</taxon>
        <taxon>Fungi</taxon>
        <taxon>Dikarya</taxon>
        <taxon>Ascomycota</taxon>
        <taxon>Saccharomycotina</taxon>
        <taxon>Dipodascomycetes</taxon>
        <taxon>Dipodascales</taxon>
        <taxon>Trichomonascaceae</taxon>
        <taxon>Trichomonascus</taxon>
        <taxon>Trichomonascus ciferrii complex</taxon>
    </lineage>
</organism>
<protein>
    <recommendedName>
        <fullName evidence="1">Metallo-beta-lactamase domain-containing protein</fullName>
    </recommendedName>
</protein>
<dbReference type="Gene3D" id="3.60.15.10">
    <property type="entry name" value="Ribonuclease Z/Hydroxyacylglutathione hydrolase-like"/>
    <property type="match status" value="1"/>
</dbReference>
<dbReference type="EMBL" id="SWFS01000028">
    <property type="protein sequence ID" value="KAA8917531.1"/>
    <property type="molecule type" value="Genomic_DNA"/>
</dbReference>
<feature type="domain" description="Metallo-beta-lactamase" evidence="1">
    <location>
        <begin position="75"/>
        <end position="234"/>
    </location>
</feature>
<dbReference type="Proteomes" id="UP000761534">
    <property type="component" value="Unassembled WGS sequence"/>
</dbReference>
<evidence type="ECO:0000313" key="2">
    <source>
        <dbReference type="EMBL" id="KAA8917531.1"/>
    </source>
</evidence>
<dbReference type="InterPro" id="IPR001279">
    <property type="entry name" value="Metallo-B-lactamas"/>
</dbReference>
<evidence type="ECO:0000313" key="3">
    <source>
        <dbReference type="Proteomes" id="UP000761534"/>
    </source>
</evidence>
<dbReference type="PANTHER" id="PTHR36839:SF1">
    <property type="entry name" value="METALLO-BETA-LACTAMASE FAMILY PROTEIN (AFU_ORTHOLOGUE AFUA_5G12770)"/>
    <property type="match status" value="1"/>
</dbReference>
<dbReference type="SUPFAM" id="SSF56281">
    <property type="entry name" value="Metallo-hydrolase/oxidoreductase"/>
    <property type="match status" value="1"/>
</dbReference>
<dbReference type="SMART" id="SM00849">
    <property type="entry name" value="Lactamase_B"/>
    <property type="match status" value="1"/>
</dbReference>